<feature type="non-terminal residue" evidence="1">
    <location>
        <position position="770"/>
    </location>
</feature>
<sequence>MAPCQSPDGAIRIFAFASLPSRLPTIRTPCAFIDGGVMSSPLYDNLLYDERCLLPKGPVHKQDLGQTPITLPLAALRDGENYINPATSALTAVLGDTTEEKHLMKCYGRDYSEAYPNMFLVPHTPRAARKPNLTFAYVPVLPLLEDQTSSPSSSTSGKQQNRQFASLPAIEVTNFEDVFTLDFGNLPEMTPLHCHENHDNSPNSCHKHKMGEDQGQSPRFLHNHRSLPSFSETRRKPSTYVTFKSPEKKNIWPSRAELYPHRDTSILARMTETEFNTASKRRRASVDEETPRKLMRGCSEIPLESFNGALSPVFSVATPASSVSSLLTVARSPDSGTSGPPSVVTSPSLAQSWDSDGLQEQVTWSADAYLVSLRNSYAGIGNTTSSLLKEYRCTGQGLEYGPDFSPDRSPLAEFSDGPEEESMNEFLEGCFNKPGEEWKKEALEKIRRSSFLREQRPEPVNQGPNDPYTKGHGKKDLSIYESSRSNLTSNDLLSIIALFYPPRSIFGTKTNAVTAPQHQLPITLPVSSYDPAAHTPSTSFLAAGFRGFANEITPSFANSIDGSGGPTLAHKLNAIEQHRSSWGGFALNQGFSPVDGYSGPVVYDSEAPVPMPDVDYLGSSSLYPEPSMPLTVRQTDYPQHQMQHQQPSVGSDEDPWIAVMENVSRLEQSNPISQPANPIHSALTLNGVPQTRPVPNQRPQPQMMNPQTPRLPPPAPPTRTSSIIASTQLQPPHLSQSVALPQPPQPHYNYSPPDIPDELTQIVEAATFDM</sequence>
<proteinExistence type="predicted"/>
<keyword evidence="2" id="KW-1185">Reference proteome</keyword>
<accession>A0ACA9M9Z4</accession>
<dbReference type="Proteomes" id="UP000789525">
    <property type="component" value="Unassembled WGS sequence"/>
</dbReference>
<comment type="caution">
    <text evidence="1">The sequence shown here is derived from an EMBL/GenBank/DDBJ whole genome shotgun (WGS) entry which is preliminary data.</text>
</comment>
<reference evidence="1" key="1">
    <citation type="submission" date="2021-06" db="EMBL/GenBank/DDBJ databases">
        <authorList>
            <person name="Kallberg Y."/>
            <person name="Tangrot J."/>
            <person name="Rosling A."/>
        </authorList>
    </citation>
    <scope>NUCLEOTIDE SEQUENCE</scope>
    <source>
        <strain evidence="1">CL356</strain>
    </source>
</reference>
<protein>
    <submittedName>
        <fullName evidence="1">3041_t:CDS:1</fullName>
    </submittedName>
</protein>
<name>A0ACA9M9Z4_9GLOM</name>
<evidence type="ECO:0000313" key="2">
    <source>
        <dbReference type="Proteomes" id="UP000789525"/>
    </source>
</evidence>
<evidence type="ECO:0000313" key="1">
    <source>
        <dbReference type="EMBL" id="CAG8576093.1"/>
    </source>
</evidence>
<dbReference type="EMBL" id="CAJVPT010011065">
    <property type="protein sequence ID" value="CAG8576093.1"/>
    <property type="molecule type" value="Genomic_DNA"/>
</dbReference>
<organism evidence="1 2">
    <name type="scientific">Acaulospora colombiana</name>
    <dbReference type="NCBI Taxonomy" id="27376"/>
    <lineage>
        <taxon>Eukaryota</taxon>
        <taxon>Fungi</taxon>
        <taxon>Fungi incertae sedis</taxon>
        <taxon>Mucoromycota</taxon>
        <taxon>Glomeromycotina</taxon>
        <taxon>Glomeromycetes</taxon>
        <taxon>Diversisporales</taxon>
        <taxon>Acaulosporaceae</taxon>
        <taxon>Acaulospora</taxon>
    </lineage>
</organism>
<gene>
    <name evidence="1" type="ORF">ACOLOM_LOCUS5787</name>
</gene>